<dbReference type="RefSeq" id="WP_279967044.1">
    <property type="nucleotide sequence ID" value="NZ_CP122537.1"/>
</dbReference>
<dbReference type="PANTHER" id="PTHR46246">
    <property type="entry name" value="GUANOSINE-3',5'-BIS(DIPHOSPHATE) 3'-PYROPHOSPHOHYDROLASE MESH1"/>
    <property type="match status" value="1"/>
</dbReference>
<evidence type="ECO:0000313" key="2">
    <source>
        <dbReference type="EMBL" id="WGH80016.1"/>
    </source>
</evidence>
<organism evidence="2 3">
    <name type="scientific">Jannaschia ovalis</name>
    <dbReference type="NCBI Taxonomy" id="3038773"/>
    <lineage>
        <taxon>Bacteria</taxon>
        <taxon>Pseudomonadati</taxon>
        <taxon>Pseudomonadota</taxon>
        <taxon>Alphaproteobacteria</taxon>
        <taxon>Rhodobacterales</taxon>
        <taxon>Roseobacteraceae</taxon>
        <taxon>Jannaschia</taxon>
    </lineage>
</organism>
<name>A0ABY8LFH2_9RHOB</name>
<accession>A0ABY8LFH2</accession>
<dbReference type="EMBL" id="CP122537">
    <property type="protein sequence ID" value="WGH80016.1"/>
    <property type="molecule type" value="Genomic_DNA"/>
</dbReference>
<evidence type="ECO:0000259" key="1">
    <source>
        <dbReference type="SMART" id="SM00471"/>
    </source>
</evidence>
<sequence>MDPVRLLDAARFAANAHHGQTRKGGADIPYLDHVLDVAQRLAEVHPEDETLILAALLHDTVEDCDVTAAEIAARFGAPVAALVMEVTDDKSLPKPARKDAQVAHVRHASDRAKRLKLADKAANLTALARTPPDWPRARKAEYVDWALRVIEPVRGLDPVLEARFDEAVAAARAAIDGGAA</sequence>
<feature type="domain" description="HD/PDEase" evidence="1">
    <location>
        <begin position="26"/>
        <end position="133"/>
    </location>
</feature>
<dbReference type="Pfam" id="PF13328">
    <property type="entry name" value="HD_4"/>
    <property type="match status" value="1"/>
</dbReference>
<keyword evidence="3" id="KW-1185">Reference proteome</keyword>
<proteinExistence type="predicted"/>
<dbReference type="Gene3D" id="1.10.3210.10">
    <property type="entry name" value="Hypothetical protein af1432"/>
    <property type="match status" value="1"/>
</dbReference>
<dbReference type="SMART" id="SM00471">
    <property type="entry name" value="HDc"/>
    <property type="match status" value="1"/>
</dbReference>
<dbReference type="SUPFAM" id="SSF109604">
    <property type="entry name" value="HD-domain/PDEase-like"/>
    <property type="match status" value="1"/>
</dbReference>
<protein>
    <submittedName>
        <fullName evidence="2">HD domain-containing protein</fullName>
    </submittedName>
</protein>
<dbReference type="InterPro" id="IPR003607">
    <property type="entry name" value="HD/PDEase_dom"/>
</dbReference>
<reference evidence="2 3" key="1">
    <citation type="submission" date="2023-04" db="EMBL/GenBank/DDBJ databases">
        <title>Jannaschia ovalis sp. nov., a marine bacterium isolated from sea tidal flat.</title>
        <authorList>
            <person name="Kwon D.Y."/>
            <person name="Kim J.-J."/>
        </authorList>
    </citation>
    <scope>NUCLEOTIDE SEQUENCE [LARGE SCALE GENOMIC DNA]</scope>
    <source>
        <strain evidence="2 3">GRR-S6-38</strain>
    </source>
</reference>
<dbReference type="PANTHER" id="PTHR46246:SF1">
    <property type="entry name" value="GUANOSINE-3',5'-BIS(DIPHOSPHATE) 3'-PYROPHOSPHOHYDROLASE MESH1"/>
    <property type="match status" value="1"/>
</dbReference>
<dbReference type="Proteomes" id="UP001243420">
    <property type="component" value="Chromosome"/>
</dbReference>
<evidence type="ECO:0000313" key="3">
    <source>
        <dbReference type="Proteomes" id="UP001243420"/>
    </source>
</evidence>
<dbReference type="InterPro" id="IPR052194">
    <property type="entry name" value="MESH1"/>
</dbReference>
<gene>
    <name evidence="2" type="ORF">P8627_07080</name>
</gene>